<proteinExistence type="predicted"/>
<keyword evidence="1" id="KW-0472">Membrane</keyword>
<dbReference type="Gene3D" id="1.10.1780.10">
    <property type="entry name" value="Clp, N-terminal domain"/>
    <property type="match status" value="1"/>
</dbReference>
<dbReference type="Proteomes" id="UP000231466">
    <property type="component" value="Unassembled WGS sequence"/>
</dbReference>
<feature type="transmembrane region" description="Helical" evidence="1">
    <location>
        <begin position="48"/>
        <end position="64"/>
    </location>
</feature>
<keyword evidence="1" id="KW-0812">Transmembrane</keyword>
<evidence type="ECO:0000313" key="2">
    <source>
        <dbReference type="EMBL" id="PIR97943.1"/>
    </source>
</evidence>
<gene>
    <name evidence="2" type="ORF">COT89_01675</name>
</gene>
<reference evidence="3" key="1">
    <citation type="submission" date="2017-09" db="EMBL/GenBank/DDBJ databases">
        <title>Depth-based differentiation of microbial function through sediment-hosted aquifers and enrichment of novel symbionts in the deep terrestrial subsurface.</title>
        <authorList>
            <person name="Probst A.J."/>
            <person name="Ladd B."/>
            <person name="Jarett J.K."/>
            <person name="Geller-Mcgrath D.E."/>
            <person name="Sieber C.M.K."/>
            <person name="Emerson J.B."/>
            <person name="Anantharaman K."/>
            <person name="Thomas B.C."/>
            <person name="Malmstrom R."/>
            <person name="Stieglmeier M."/>
            <person name="Klingl A."/>
            <person name="Woyke T."/>
            <person name="Ryan C.M."/>
            <person name="Banfield J.F."/>
        </authorList>
    </citation>
    <scope>NUCLEOTIDE SEQUENCE [LARGE SCALE GENOMIC DNA]</scope>
</reference>
<evidence type="ECO:0000256" key="1">
    <source>
        <dbReference type="SAM" id="Phobius"/>
    </source>
</evidence>
<protein>
    <submittedName>
        <fullName evidence="2">Uncharacterized protein</fullName>
    </submittedName>
</protein>
<accession>A0A2H0VFV6</accession>
<evidence type="ECO:0000313" key="3">
    <source>
        <dbReference type="Proteomes" id="UP000231466"/>
    </source>
</evidence>
<name>A0A2H0VFV6_9BACT</name>
<keyword evidence="1" id="KW-1133">Transmembrane helix</keyword>
<dbReference type="AlphaFoldDB" id="A0A2H0VFV6"/>
<dbReference type="InterPro" id="IPR036628">
    <property type="entry name" value="Clp_N_dom_sf"/>
</dbReference>
<comment type="caution">
    <text evidence="2">The sequence shown here is derived from an EMBL/GenBank/DDBJ whole genome shotgun (WGS) entry which is preliminary data.</text>
</comment>
<dbReference type="EMBL" id="PFAH01000007">
    <property type="protein sequence ID" value="PIR97943.1"/>
    <property type="molecule type" value="Genomic_DNA"/>
</dbReference>
<organism evidence="2 3">
    <name type="scientific">Candidatus Colwellbacteria bacterium CG10_big_fil_rev_8_21_14_0_10_42_22</name>
    <dbReference type="NCBI Taxonomy" id="1974540"/>
    <lineage>
        <taxon>Bacteria</taxon>
        <taxon>Candidatus Colwelliibacteriota</taxon>
    </lineage>
</organism>
<sequence>MPNDLYFRYPILDLSYWQRFSKRVGRNILEIILLASASVLVISDVPNLVLIGFVVFIYLVYGLIKRATRSTPSTKFKGGNLAGFITKGSKKAILSAYDRSVFVGGNFLLHLTRELVEDSMVMRVLKGLDISRDEFVSKLESYINDEMGVKETNIWRQAKAEEVVIGALVSQPDEKRPIQPIHLFLGLPKTDNERIQRLFNLFGLDDAKLERAARLYTIINK</sequence>